<dbReference type="AlphaFoldDB" id="A0A1G2DAZ6"/>
<evidence type="ECO:0000313" key="1">
    <source>
        <dbReference type="EMBL" id="OGZ10809.1"/>
    </source>
</evidence>
<evidence type="ECO:0000313" key="2">
    <source>
        <dbReference type="Proteomes" id="UP000177996"/>
    </source>
</evidence>
<comment type="caution">
    <text evidence="1">The sequence shown here is derived from an EMBL/GenBank/DDBJ whole genome shotgun (WGS) entry which is preliminary data.</text>
</comment>
<proteinExistence type="predicted"/>
<protein>
    <submittedName>
        <fullName evidence="1">Uncharacterized protein</fullName>
    </submittedName>
</protein>
<accession>A0A1G2DAZ6</accession>
<reference evidence="1 2" key="1">
    <citation type="journal article" date="2016" name="Nat. Commun.">
        <title>Thousands of microbial genomes shed light on interconnected biogeochemical processes in an aquifer system.</title>
        <authorList>
            <person name="Anantharaman K."/>
            <person name="Brown C.T."/>
            <person name="Hug L.A."/>
            <person name="Sharon I."/>
            <person name="Castelle C.J."/>
            <person name="Probst A.J."/>
            <person name="Thomas B.C."/>
            <person name="Singh A."/>
            <person name="Wilkins M.J."/>
            <person name="Karaoz U."/>
            <person name="Brodie E.L."/>
            <person name="Williams K.H."/>
            <person name="Hubbard S.S."/>
            <person name="Banfield J.F."/>
        </authorList>
    </citation>
    <scope>NUCLEOTIDE SEQUENCE [LARGE SCALE GENOMIC DNA]</scope>
</reference>
<dbReference type="Proteomes" id="UP000177996">
    <property type="component" value="Unassembled WGS sequence"/>
</dbReference>
<dbReference type="STRING" id="1798661.A3D65_04500"/>
<name>A0A1G2DAZ6_9BACT</name>
<organism evidence="1 2">
    <name type="scientific">Candidatus Lloydbacteria bacterium RIFCSPHIGHO2_02_FULL_50_13</name>
    <dbReference type="NCBI Taxonomy" id="1798661"/>
    <lineage>
        <taxon>Bacteria</taxon>
        <taxon>Candidatus Lloydiibacteriota</taxon>
    </lineage>
</organism>
<sequence length="170" mass="19059">MSRTKFVGILIAFFVVLATVVMVGLAHAATSLTFVANHAELYAALEAAEKGAIGSVAISEKYYQEGTSRVQKNQIRGLIARTFEFKGRMVYLYGQPLDNDLARELVDVEAVRDCGPGLTPTFSVGAGFSEKLGRVRHCGRWDRVIQDEFELRESLMRTESFIKKRFFDNR</sequence>
<gene>
    <name evidence="1" type="ORF">A3D65_04500</name>
</gene>
<dbReference type="EMBL" id="MHLL01000002">
    <property type="protein sequence ID" value="OGZ10809.1"/>
    <property type="molecule type" value="Genomic_DNA"/>
</dbReference>